<protein>
    <recommendedName>
        <fullName evidence="3">AlpA family transcriptional regulator</fullName>
    </recommendedName>
</protein>
<dbReference type="InterPro" id="IPR010260">
    <property type="entry name" value="AlpA"/>
</dbReference>
<proteinExistence type="predicted"/>
<dbReference type="InterPro" id="IPR009061">
    <property type="entry name" value="DNA-bd_dom_put_sf"/>
</dbReference>
<reference evidence="2" key="1">
    <citation type="journal article" date="2019" name="Int. J. Syst. Evol. Microbiol.">
        <title>The Global Catalogue of Microorganisms (GCM) 10K type strain sequencing project: providing services to taxonomists for standard genome sequencing and annotation.</title>
        <authorList>
            <consortium name="The Broad Institute Genomics Platform"/>
            <consortium name="The Broad Institute Genome Sequencing Center for Infectious Disease"/>
            <person name="Wu L."/>
            <person name="Ma J."/>
        </authorList>
    </citation>
    <scope>NUCLEOTIDE SEQUENCE [LARGE SCALE GENOMIC DNA]</scope>
    <source>
        <strain evidence="2">CGMCC 1.15394</strain>
    </source>
</reference>
<comment type="caution">
    <text evidence="1">The sequence shown here is derived from an EMBL/GenBank/DDBJ whole genome shotgun (WGS) entry which is preliminary data.</text>
</comment>
<dbReference type="PANTHER" id="PTHR36154">
    <property type="entry name" value="DNA-BINDING TRANSCRIPTIONAL ACTIVATOR ALPA"/>
    <property type="match status" value="1"/>
</dbReference>
<dbReference type="SUPFAM" id="SSF46955">
    <property type="entry name" value="Putative DNA-binding domain"/>
    <property type="match status" value="1"/>
</dbReference>
<dbReference type="Pfam" id="PF05930">
    <property type="entry name" value="Phage_AlpA"/>
    <property type="match status" value="1"/>
</dbReference>
<accession>A0ABQ1UA52</accession>
<keyword evidence="2" id="KW-1185">Reference proteome</keyword>
<evidence type="ECO:0000313" key="1">
    <source>
        <dbReference type="EMBL" id="GGF13893.1"/>
    </source>
</evidence>
<dbReference type="PANTHER" id="PTHR36154:SF1">
    <property type="entry name" value="DNA-BINDING TRANSCRIPTIONAL ACTIVATOR ALPA"/>
    <property type="match status" value="1"/>
</dbReference>
<dbReference type="EMBL" id="BMIT01000033">
    <property type="protein sequence ID" value="GGF13893.1"/>
    <property type="molecule type" value="Genomic_DNA"/>
</dbReference>
<organism evidence="1 2">
    <name type="scientific">Pseudoalteromonas gelatinilytica</name>
    <dbReference type="NCBI Taxonomy" id="1703256"/>
    <lineage>
        <taxon>Bacteria</taxon>
        <taxon>Pseudomonadati</taxon>
        <taxon>Pseudomonadota</taxon>
        <taxon>Gammaproteobacteria</taxon>
        <taxon>Alteromonadales</taxon>
        <taxon>Pseudoalteromonadaceae</taxon>
        <taxon>Pseudoalteromonas</taxon>
    </lineage>
</organism>
<evidence type="ECO:0008006" key="3">
    <source>
        <dbReference type="Google" id="ProtNLM"/>
    </source>
</evidence>
<evidence type="ECO:0000313" key="2">
    <source>
        <dbReference type="Proteomes" id="UP000638462"/>
    </source>
</evidence>
<name>A0ABQ1UA52_9GAMM</name>
<sequence>MYGYKFLVLGHKKYELRKSYVLITNWRKSMRLIKLKEVLHMTGLSRATVYRFMAAGGFPMKVELGGNSVAWVESEVEDWINEKILQRDYANKH</sequence>
<dbReference type="Proteomes" id="UP000638462">
    <property type="component" value="Unassembled WGS sequence"/>
</dbReference>
<dbReference type="InterPro" id="IPR052931">
    <property type="entry name" value="Prophage_regulatory_activator"/>
</dbReference>
<dbReference type="Gene3D" id="1.10.238.160">
    <property type="match status" value="1"/>
</dbReference>
<gene>
    <name evidence="1" type="ORF">GCM10008027_43380</name>
</gene>